<name>A0A0N4V0N8_ENTVE</name>
<feature type="region of interest" description="Disordered" evidence="2">
    <location>
        <begin position="989"/>
        <end position="1053"/>
    </location>
</feature>
<feature type="compositionally biased region" description="Polar residues" evidence="2">
    <location>
        <begin position="934"/>
        <end position="951"/>
    </location>
</feature>
<feature type="compositionally biased region" description="Polar residues" evidence="2">
    <location>
        <begin position="234"/>
        <end position="250"/>
    </location>
</feature>
<accession>A0A0N4V0N8</accession>
<evidence type="ECO:0000313" key="5">
    <source>
        <dbReference type="WBParaSite" id="EVEC_0000348701-mRNA-1"/>
    </source>
</evidence>
<feature type="compositionally biased region" description="Low complexity" evidence="2">
    <location>
        <begin position="871"/>
        <end position="882"/>
    </location>
</feature>
<feature type="compositionally biased region" description="Basic and acidic residues" evidence="2">
    <location>
        <begin position="418"/>
        <end position="451"/>
    </location>
</feature>
<organism evidence="5">
    <name type="scientific">Enterobius vermicularis</name>
    <name type="common">Human pinworm</name>
    <dbReference type="NCBI Taxonomy" id="51028"/>
    <lineage>
        <taxon>Eukaryota</taxon>
        <taxon>Metazoa</taxon>
        <taxon>Ecdysozoa</taxon>
        <taxon>Nematoda</taxon>
        <taxon>Chromadorea</taxon>
        <taxon>Rhabditida</taxon>
        <taxon>Spirurina</taxon>
        <taxon>Oxyuridomorpha</taxon>
        <taxon>Oxyuroidea</taxon>
        <taxon>Oxyuridae</taxon>
        <taxon>Enterobius</taxon>
    </lineage>
</organism>
<proteinExistence type="predicted"/>
<feature type="region of interest" description="Disordered" evidence="2">
    <location>
        <begin position="401"/>
        <end position="451"/>
    </location>
</feature>
<feature type="compositionally biased region" description="Low complexity" evidence="2">
    <location>
        <begin position="989"/>
        <end position="998"/>
    </location>
</feature>
<reference evidence="3 4" key="2">
    <citation type="submission" date="2018-10" db="EMBL/GenBank/DDBJ databases">
        <authorList>
            <consortium name="Pathogen Informatics"/>
        </authorList>
    </citation>
    <scope>NUCLEOTIDE SEQUENCE [LARGE SCALE GENOMIC DNA]</scope>
</reference>
<gene>
    <name evidence="3" type="ORF">EVEC_LOCUS3195</name>
</gene>
<feature type="region of interest" description="Disordered" evidence="2">
    <location>
        <begin position="173"/>
        <end position="359"/>
    </location>
</feature>
<sequence>MANLQRPSSQPQRFFQTQSPSLPFTTPECLRSGWSLSVYSDNDHHISYGRSSIEDLKAAYFDQIRRDELRHRVHRSIPTPSLFAASLSSGGFSLPNIAEAANESSENSSSSSVKEKVGCGGLPKNKLEGCASSSRPASVDIDHLKEPQETSQNFRNIAESQPKNPLYFGEHDFSGPSALKKTGSKTQLLYPPGSLEQIVSEKTPVERPRERVVYENQPVPPSIVAVNISEPEKNSINLQVDHSSTASGRQSEPPRRSRKDDFEDQKKEPSLSPQSSVAGKQQPKSILKQPSSYLQKEFVRSDSAKQSSNRQAEWQEQYFEPEMINAPLYYHGDTSQMQENPAYQQSIRSDSATAEMQNEEERFRIMQENLRKHRQRSITPQHRYPQTSFNGPFFRLEEVGPSQRYRSQSTAPILTMHETSREDNRYPQEELSRSDYKSHEAEHWNESGDENRLRRMKMMSLSEAEIARRRSGNNDEENQERSESVVIWPPPSEKSRPRSASVMARNITDPERIEEYRKQKQMELEAMRRHEEEMLRYRQKQLQAMQLQQQRLYYQQNASLVNGPVEMIDTLQLSPEQMNNSAMHTSQLLSSERAIPMRLQDLPYDEPQMRVFETRPISALSESTDPRDFAFSPISSTWKRTYVVEPSEPAAKNEILTSSELLKKERFDVDLLKRRSAFVEKPEPQPEILRTGKRWQPPPEQPYIWPSVRRPISVEPGHEPIIDFAPGYPKTADDSEYKWEPVVYETEFKKERKNFTPTNTPPHSPRRGMGTGPLDDVAKRQIKYLIQPSPDGSHRPKPAFGGPRATPSGGFYPHAPNAIKIVKKVHPASSLSPKAPNQEEEEVEVIHQRNFHRLDLSSSQHMNKSLHDHSVQPSSSSQKSNQELADWEKIYDLPPHSSTITGKDVPKNIDVRRRLALFENAAAGLAVGRRQGTRRTVSADSVSPHLQSQNHMQHSADGRRSAQQFIKFLLKFAVFHHIDSNLHALLQSAQAQQPAQQQRMTPNSSGGSLLRRMDVPLNGAGVSSQSNTFVQQERGGGRQQYQTVSTNSDPNAALVQPQQPLSATAQRRLTRIAQLTMQSVPPPSYERARPYVPPPLPPGYRVSQNISKQHARAHP</sequence>
<feature type="region of interest" description="Disordered" evidence="2">
    <location>
        <begin position="1"/>
        <end position="24"/>
    </location>
</feature>
<evidence type="ECO:0000313" key="4">
    <source>
        <dbReference type="Proteomes" id="UP000274131"/>
    </source>
</evidence>
<feature type="compositionally biased region" description="Basic and acidic residues" evidence="2">
    <location>
        <begin position="203"/>
        <end position="213"/>
    </location>
</feature>
<feature type="compositionally biased region" description="Polar residues" evidence="2">
    <location>
        <begin position="1021"/>
        <end position="1030"/>
    </location>
</feature>
<dbReference type="EMBL" id="UXUI01007530">
    <property type="protein sequence ID" value="VDD88052.1"/>
    <property type="molecule type" value="Genomic_DNA"/>
</dbReference>
<feature type="region of interest" description="Disordered" evidence="2">
    <location>
        <begin position="932"/>
        <end position="951"/>
    </location>
</feature>
<feature type="region of interest" description="Disordered" evidence="2">
    <location>
        <begin position="1078"/>
        <end position="1115"/>
    </location>
</feature>
<dbReference type="OrthoDB" id="5849570at2759"/>
<feature type="region of interest" description="Disordered" evidence="2">
    <location>
        <begin position="466"/>
        <end position="502"/>
    </location>
</feature>
<evidence type="ECO:0000256" key="1">
    <source>
        <dbReference type="SAM" id="Coils"/>
    </source>
</evidence>
<keyword evidence="1" id="KW-0175">Coiled coil</keyword>
<keyword evidence="4" id="KW-1185">Reference proteome</keyword>
<feature type="region of interest" description="Disordered" evidence="2">
    <location>
        <begin position="861"/>
        <end position="882"/>
    </location>
</feature>
<feature type="compositionally biased region" description="Polar residues" evidence="2">
    <location>
        <begin position="1043"/>
        <end position="1053"/>
    </location>
</feature>
<feature type="coiled-coil region" evidence="1">
    <location>
        <begin position="513"/>
        <end position="540"/>
    </location>
</feature>
<feature type="compositionally biased region" description="Polar residues" evidence="2">
    <location>
        <begin position="271"/>
        <end position="294"/>
    </location>
</feature>
<protein>
    <submittedName>
        <fullName evidence="5">ZM domain-containing protein</fullName>
    </submittedName>
</protein>
<dbReference type="WBParaSite" id="EVEC_0000348701-mRNA-1">
    <property type="protein sequence ID" value="EVEC_0000348701-mRNA-1"/>
    <property type="gene ID" value="EVEC_0000348701"/>
</dbReference>
<reference evidence="5" key="1">
    <citation type="submission" date="2017-02" db="UniProtKB">
        <authorList>
            <consortium name="WormBaseParasite"/>
        </authorList>
    </citation>
    <scope>IDENTIFICATION</scope>
</reference>
<feature type="compositionally biased region" description="Basic and acidic residues" evidence="2">
    <location>
        <begin position="252"/>
        <end position="269"/>
    </location>
</feature>
<feature type="compositionally biased region" description="Polar residues" evidence="2">
    <location>
        <begin position="333"/>
        <end position="356"/>
    </location>
</feature>
<feature type="region of interest" description="Disordered" evidence="2">
    <location>
        <begin position="753"/>
        <end position="772"/>
    </location>
</feature>
<feature type="compositionally biased region" description="Polar residues" evidence="2">
    <location>
        <begin position="304"/>
        <end position="314"/>
    </location>
</feature>
<dbReference type="Proteomes" id="UP000274131">
    <property type="component" value="Unassembled WGS sequence"/>
</dbReference>
<evidence type="ECO:0000313" key="3">
    <source>
        <dbReference type="EMBL" id="VDD88052.1"/>
    </source>
</evidence>
<dbReference type="AlphaFoldDB" id="A0A0N4V0N8"/>
<evidence type="ECO:0000256" key="2">
    <source>
        <dbReference type="SAM" id="MobiDB-lite"/>
    </source>
</evidence>